<organism evidence="2 3">
    <name type="scientific">Spodoptera exigua</name>
    <name type="common">Beet armyworm</name>
    <name type="synonym">Noctua fulgens</name>
    <dbReference type="NCBI Taxonomy" id="7107"/>
    <lineage>
        <taxon>Eukaryota</taxon>
        <taxon>Metazoa</taxon>
        <taxon>Ecdysozoa</taxon>
        <taxon>Arthropoda</taxon>
        <taxon>Hexapoda</taxon>
        <taxon>Insecta</taxon>
        <taxon>Pterygota</taxon>
        <taxon>Neoptera</taxon>
        <taxon>Endopterygota</taxon>
        <taxon>Lepidoptera</taxon>
        <taxon>Glossata</taxon>
        <taxon>Ditrysia</taxon>
        <taxon>Noctuoidea</taxon>
        <taxon>Noctuidae</taxon>
        <taxon>Amphipyrinae</taxon>
        <taxon>Spodoptera</taxon>
    </lineage>
</organism>
<evidence type="ECO:0000313" key="2">
    <source>
        <dbReference type="EMBL" id="KAH9637649.1"/>
    </source>
</evidence>
<protein>
    <submittedName>
        <fullName evidence="2">Uncharacterized protein</fullName>
    </submittedName>
</protein>
<reference evidence="2" key="1">
    <citation type="journal article" date="2021" name="G3 (Bethesda)">
        <title>Genome and transcriptome analysis of the beet armyworm Spodoptera exigua reveals targets for pest control. .</title>
        <authorList>
            <person name="Simon S."/>
            <person name="Breeschoten T."/>
            <person name="Jansen H.J."/>
            <person name="Dirks R.P."/>
            <person name="Schranz M.E."/>
            <person name="Ros V.I.D."/>
        </authorList>
    </citation>
    <scope>NUCLEOTIDE SEQUENCE</scope>
    <source>
        <strain evidence="2">TB_SE_WUR_2020</strain>
    </source>
</reference>
<sequence>MEEMINLDIYKNPKQRVAKLKATIKRKFREYDQRMERLEKLKREQIKQKEEKEKERLKKIKQTVREKCRAMRKKRDKVSES</sequence>
<feature type="region of interest" description="Disordered" evidence="1">
    <location>
        <begin position="49"/>
        <end position="81"/>
    </location>
</feature>
<evidence type="ECO:0000313" key="3">
    <source>
        <dbReference type="Proteomes" id="UP000814243"/>
    </source>
</evidence>
<dbReference type="EMBL" id="JACEFF010000438">
    <property type="protein sequence ID" value="KAH9637649.1"/>
    <property type="molecule type" value="Genomic_DNA"/>
</dbReference>
<name>A0A922MJ08_SPOEX</name>
<evidence type="ECO:0000256" key="1">
    <source>
        <dbReference type="SAM" id="MobiDB-lite"/>
    </source>
</evidence>
<feature type="compositionally biased region" description="Basic residues" evidence="1">
    <location>
        <begin position="70"/>
        <end position="81"/>
    </location>
</feature>
<gene>
    <name evidence="2" type="ORF">HF086_009317</name>
</gene>
<proteinExistence type="predicted"/>
<dbReference type="Proteomes" id="UP000814243">
    <property type="component" value="Unassembled WGS sequence"/>
</dbReference>
<comment type="caution">
    <text evidence="2">The sequence shown here is derived from an EMBL/GenBank/DDBJ whole genome shotgun (WGS) entry which is preliminary data.</text>
</comment>
<dbReference type="AlphaFoldDB" id="A0A922MJ08"/>
<accession>A0A922MJ08</accession>